<evidence type="ECO:0000313" key="5">
    <source>
        <dbReference type="RefSeq" id="XP_026684779.1"/>
    </source>
</evidence>
<keyword evidence="1" id="KW-0863">Zinc-finger</keyword>
<evidence type="ECO:0000256" key="2">
    <source>
        <dbReference type="SAM" id="MobiDB-lite"/>
    </source>
</evidence>
<reference evidence="5" key="1">
    <citation type="submission" date="2025-08" db="UniProtKB">
        <authorList>
            <consortium name="RefSeq"/>
        </authorList>
    </citation>
    <scope>IDENTIFICATION</scope>
</reference>
<evidence type="ECO:0000259" key="3">
    <source>
        <dbReference type="PROSITE" id="PS50157"/>
    </source>
</evidence>
<accession>A0A3Q0J8I9</accession>
<protein>
    <submittedName>
        <fullName evidence="5">Uncharacterized protein LOC103516623 isoform X1</fullName>
    </submittedName>
</protein>
<evidence type="ECO:0000313" key="4">
    <source>
        <dbReference type="Proteomes" id="UP000079169"/>
    </source>
</evidence>
<name>A0A3Q0J8I9_DIACI</name>
<keyword evidence="4" id="KW-1185">Reference proteome</keyword>
<dbReference type="AlphaFoldDB" id="A0A3Q0J8I9"/>
<dbReference type="PROSITE" id="PS00028">
    <property type="entry name" value="ZINC_FINGER_C2H2_1"/>
    <property type="match status" value="1"/>
</dbReference>
<dbReference type="InterPro" id="IPR013087">
    <property type="entry name" value="Znf_C2H2_type"/>
</dbReference>
<dbReference type="PaxDb" id="121845-A0A3Q0J8I9"/>
<dbReference type="GO" id="GO:0008270">
    <property type="term" value="F:zinc ion binding"/>
    <property type="evidence" value="ECO:0007669"/>
    <property type="project" value="UniProtKB-KW"/>
</dbReference>
<feature type="domain" description="C2H2-type" evidence="3">
    <location>
        <begin position="256"/>
        <end position="283"/>
    </location>
</feature>
<keyword evidence="1" id="KW-0862">Zinc</keyword>
<keyword evidence="1" id="KW-0479">Metal-binding</keyword>
<evidence type="ECO:0000256" key="1">
    <source>
        <dbReference type="PROSITE-ProRule" id="PRU00042"/>
    </source>
</evidence>
<sequence length="292" mass="33008">MQYLQCLGISQCLFVLDHCAHKDPLYDLDKMSDREVVWPSPKTPEVSSVVQFIIDNTAPGRTYSSGNHPNVLLPTGYIRDEEVLSRDSGSEGDYTVLGVSPSITPSLACEVLITENSQQNGDKSKQVASNNTNDTSVAQQQNCLREIDLSMNHNSRHHLNGEQQLLKSDNELTADEVKEEIIDYEDQDPDEDDLDLSEAELNVDETEAMKQLGYCIHRITYFKLYNEQMDTVKCSACDEVIGKTVRETSTVVKLEFTCNYCDLTFDLIGDLNMHLINHYHEIETGRPVLYET</sequence>
<dbReference type="GeneID" id="103516623"/>
<proteinExistence type="predicted"/>
<organism evidence="4 5">
    <name type="scientific">Diaphorina citri</name>
    <name type="common">Asian citrus psyllid</name>
    <dbReference type="NCBI Taxonomy" id="121845"/>
    <lineage>
        <taxon>Eukaryota</taxon>
        <taxon>Metazoa</taxon>
        <taxon>Ecdysozoa</taxon>
        <taxon>Arthropoda</taxon>
        <taxon>Hexapoda</taxon>
        <taxon>Insecta</taxon>
        <taxon>Pterygota</taxon>
        <taxon>Neoptera</taxon>
        <taxon>Paraneoptera</taxon>
        <taxon>Hemiptera</taxon>
        <taxon>Sternorrhyncha</taxon>
        <taxon>Psylloidea</taxon>
        <taxon>Psyllidae</taxon>
        <taxon>Diaphorininae</taxon>
        <taxon>Diaphorina</taxon>
    </lineage>
</organism>
<dbReference type="Proteomes" id="UP000079169">
    <property type="component" value="Unplaced"/>
</dbReference>
<dbReference type="RefSeq" id="XP_026684779.1">
    <property type="nucleotide sequence ID" value="XM_026828978.1"/>
</dbReference>
<gene>
    <name evidence="5" type="primary">LOC103516623</name>
</gene>
<feature type="region of interest" description="Disordered" evidence="2">
    <location>
        <begin position="118"/>
        <end position="137"/>
    </location>
</feature>
<dbReference type="PROSITE" id="PS50157">
    <property type="entry name" value="ZINC_FINGER_C2H2_2"/>
    <property type="match status" value="1"/>
</dbReference>